<dbReference type="InterPro" id="IPR000160">
    <property type="entry name" value="GGDEF_dom"/>
</dbReference>
<dbReference type="NCBIfam" id="TIGR00254">
    <property type="entry name" value="GGDEF"/>
    <property type="match status" value="1"/>
</dbReference>
<dbReference type="InterPro" id="IPR050469">
    <property type="entry name" value="Diguanylate_Cyclase"/>
</dbReference>
<name>A0A1N6V3D9_AQUAC</name>
<dbReference type="EC" id="2.7.7.65" evidence="3"/>
<dbReference type="InterPro" id="IPR054327">
    <property type="entry name" value="His-kinase-like_sensor"/>
</dbReference>
<dbReference type="Proteomes" id="UP000185841">
    <property type="component" value="Unassembled WGS sequence"/>
</dbReference>
<evidence type="ECO:0000313" key="7">
    <source>
        <dbReference type="EMBL" id="SIQ72381.1"/>
    </source>
</evidence>
<feature type="domain" description="GGDEF" evidence="6">
    <location>
        <begin position="383"/>
        <end position="523"/>
    </location>
</feature>
<sequence length="530" mass="59118">MSSGSSNTGGSRRRWWQKPGVLPLARAFVVLVCVSLLAIDGWLMWKARQVQLREAEIETSNLASALARQASDSLRKADTVLLDLVERLQTDGRQPAQLQRLAQLMRLHVYELGELHGLFAYDRDGRWLVNSFGELPPGANNADREYFIYHRDHPDDHGSRVGRPIRSRLTGDWIIPLSRRLEDAQGHFAGVALATLSIDYFRQFYATFDIRQQGTINLVLNDGTLVLRSPFLESMIGMDVAHGPIFSSLLPQSPTGTAMLSSIYDGVVRLYSYRQVQDYPLVVIASLAKDDIFADWREDALRQALIVGLLMALLGLFGYHLLRLIQQAQHTQVELIATRDALRTFNQRLEQQALEDELTRLANRRRFIRALSDEFARANRSQRPLALVLLDVDYFKQYNDIYGHSAGDECLRLVADVIRGAQKRPADLAVRYGGEEFCLLLPETDGEGALLVAEQVRQALEARAVAHAGSPWLRLSLSAGVNVYSPAEGAAQGQGPETLIQGADKALYAAKAAGRDRVMLYDESIAQLIG</sequence>
<evidence type="ECO:0000256" key="2">
    <source>
        <dbReference type="ARBA" id="ARBA00004533"/>
    </source>
</evidence>
<dbReference type="SUPFAM" id="SSF55073">
    <property type="entry name" value="Nucleotide cyclase"/>
    <property type="match status" value="1"/>
</dbReference>
<dbReference type="Pfam" id="PF00990">
    <property type="entry name" value="GGDEF"/>
    <property type="match status" value="1"/>
</dbReference>
<dbReference type="Pfam" id="PF22588">
    <property type="entry name" value="dCache_1_like"/>
    <property type="match status" value="1"/>
</dbReference>
<dbReference type="InterPro" id="IPR029787">
    <property type="entry name" value="Nucleotide_cyclase"/>
</dbReference>
<dbReference type="GO" id="GO:0005886">
    <property type="term" value="C:plasma membrane"/>
    <property type="evidence" value="ECO:0007669"/>
    <property type="project" value="UniProtKB-SubCell"/>
</dbReference>
<dbReference type="CDD" id="cd01949">
    <property type="entry name" value="GGDEF"/>
    <property type="match status" value="1"/>
</dbReference>
<dbReference type="CDD" id="cd12914">
    <property type="entry name" value="PDC1_DGC_like"/>
    <property type="match status" value="1"/>
</dbReference>
<keyword evidence="5" id="KW-0472">Membrane</keyword>
<dbReference type="InterPro" id="IPR043128">
    <property type="entry name" value="Rev_trsase/Diguanyl_cyclase"/>
</dbReference>
<dbReference type="RefSeq" id="WP_083690994.1">
    <property type="nucleotide sequence ID" value="NZ_FTMP01000007.1"/>
</dbReference>
<dbReference type="Gene3D" id="3.30.450.20">
    <property type="entry name" value="PAS domain"/>
    <property type="match status" value="2"/>
</dbReference>
<dbReference type="PROSITE" id="PS50887">
    <property type="entry name" value="GGDEF"/>
    <property type="match status" value="1"/>
</dbReference>
<comment type="cofactor">
    <cofactor evidence="1">
        <name>Mg(2+)</name>
        <dbReference type="ChEBI" id="CHEBI:18420"/>
    </cofactor>
</comment>
<evidence type="ECO:0000256" key="1">
    <source>
        <dbReference type="ARBA" id="ARBA00001946"/>
    </source>
</evidence>
<comment type="subcellular location">
    <subcellularLocation>
        <location evidence="2">Cell inner membrane</location>
    </subcellularLocation>
</comment>
<evidence type="ECO:0000256" key="3">
    <source>
        <dbReference type="ARBA" id="ARBA00012528"/>
    </source>
</evidence>
<dbReference type="GO" id="GO:1902201">
    <property type="term" value="P:negative regulation of bacterial-type flagellum-dependent cell motility"/>
    <property type="evidence" value="ECO:0007669"/>
    <property type="project" value="TreeGrafter"/>
</dbReference>
<dbReference type="GO" id="GO:0043709">
    <property type="term" value="P:cell adhesion involved in single-species biofilm formation"/>
    <property type="evidence" value="ECO:0007669"/>
    <property type="project" value="TreeGrafter"/>
</dbReference>
<feature type="transmembrane region" description="Helical" evidence="5">
    <location>
        <begin position="20"/>
        <end position="43"/>
    </location>
</feature>
<dbReference type="PANTHER" id="PTHR45138">
    <property type="entry name" value="REGULATORY COMPONENTS OF SENSORY TRANSDUCTION SYSTEM"/>
    <property type="match status" value="1"/>
</dbReference>
<keyword evidence="5" id="KW-0812">Transmembrane</keyword>
<evidence type="ECO:0000256" key="4">
    <source>
        <dbReference type="ARBA" id="ARBA00034247"/>
    </source>
</evidence>
<evidence type="ECO:0000259" key="6">
    <source>
        <dbReference type="PROSITE" id="PS50887"/>
    </source>
</evidence>
<dbReference type="CDD" id="cd12915">
    <property type="entry name" value="PDC2_DGC_like"/>
    <property type="match status" value="1"/>
</dbReference>
<protein>
    <recommendedName>
        <fullName evidence="3">diguanylate cyclase</fullName>
        <ecNumber evidence="3">2.7.7.65</ecNumber>
    </recommendedName>
</protein>
<dbReference type="AlphaFoldDB" id="A0A1N6V3D9"/>
<dbReference type="EMBL" id="FTMP01000007">
    <property type="protein sequence ID" value="SIQ72381.1"/>
    <property type="molecule type" value="Genomic_DNA"/>
</dbReference>
<gene>
    <name evidence="7" type="ORF">SAMN05878282_10794</name>
</gene>
<dbReference type="SMART" id="SM00267">
    <property type="entry name" value="GGDEF"/>
    <property type="match status" value="1"/>
</dbReference>
<accession>A0A1N6V3D9</accession>
<evidence type="ECO:0000313" key="8">
    <source>
        <dbReference type="Proteomes" id="UP000185841"/>
    </source>
</evidence>
<evidence type="ECO:0000256" key="5">
    <source>
        <dbReference type="SAM" id="Phobius"/>
    </source>
</evidence>
<comment type="catalytic activity">
    <reaction evidence="4">
        <text>2 GTP = 3',3'-c-di-GMP + 2 diphosphate</text>
        <dbReference type="Rhea" id="RHEA:24898"/>
        <dbReference type="ChEBI" id="CHEBI:33019"/>
        <dbReference type="ChEBI" id="CHEBI:37565"/>
        <dbReference type="ChEBI" id="CHEBI:58805"/>
        <dbReference type="EC" id="2.7.7.65"/>
    </reaction>
</comment>
<organism evidence="7 8">
    <name type="scientific">Aquipseudomonas alcaligenes</name>
    <name type="common">Pseudomonas alcaligenes</name>
    <dbReference type="NCBI Taxonomy" id="43263"/>
    <lineage>
        <taxon>Bacteria</taxon>
        <taxon>Pseudomonadati</taxon>
        <taxon>Pseudomonadota</taxon>
        <taxon>Gammaproteobacteria</taxon>
        <taxon>Pseudomonadales</taxon>
        <taxon>Pseudomonadaceae</taxon>
        <taxon>Aquipseudomonas</taxon>
    </lineage>
</organism>
<dbReference type="Gene3D" id="3.30.70.270">
    <property type="match status" value="1"/>
</dbReference>
<proteinExistence type="predicted"/>
<reference evidence="7 8" key="1">
    <citation type="submission" date="2017-01" db="EMBL/GenBank/DDBJ databases">
        <authorList>
            <person name="Mah S.A."/>
            <person name="Swanson W.J."/>
            <person name="Moy G.W."/>
            <person name="Vacquier V.D."/>
        </authorList>
    </citation>
    <scope>NUCLEOTIDE SEQUENCE [LARGE SCALE GENOMIC DNA]</scope>
    <source>
        <strain evidence="7 8">RU36E</strain>
    </source>
</reference>
<dbReference type="FunFam" id="3.30.70.270:FF:000001">
    <property type="entry name" value="Diguanylate cyclase domain protein"/>
    <property type="match status" value="1"/>
</dbReference>
<dbReference type="GO" id="GO:0052621">
    <property type="term" value="F:diguanylate cyclase activity"/>
    <property type="evidence" value="ECO:0007669"/>
    <property type="project" value="UniProtKB-EC"/>
</dbReference>
<dbReference type="PANTHER" id="PTHR45138:SF9">
    <property type="entry name" value="DIGUANYLATE CYCLASE DGCM-RELATED"/>
    <property type="match status" value="1"/>
</dbReference>
<keyword evidence="5" id="KW-1133">Transmembrane helix</keyword>